<dbReference type="EMBL" id="FUWM01000013">
    <property type="protein sequence ID" value="SJZ74923.1"/>
    <property type="molecule type" value="Genomic_DNA"/>
</dbReference>
<dbReference type="Proteomes" id="UP000190625">
    <property type="component" value="Unassembled WGS sequence"/>
</dbReference>
<protein>
    <recommendedName>
        <fullName evidence="1">SipL SPOCS domain-containing protein</fullName>
    </recommendedName>
</protein>
<evidence type="ECO:0000313" key="2">
    <source>
        <dbReference type="EMBL" id="SJZ74923.1"/>
    </source>
</evidence>
<organism evidence="2 3">
    <name type="scientific">Selenihalanaerobacter shriftii</name>
    <dbReference type="NCBI Taxonomy" id="142842"/>
    <lineage>
        <taxon>Bacteria</taxon>
        <taxon>Bacillati</taxon>
        <taxon>Bacillota</taxon>
        <taxon>Clostridia</taxon>
        <taxon>Halanaerobiales</taxon>
        <taxon>Halobacteroidaceae</taxon>
        <taxon>Selenihalanaerobacter</taxon>
    </lineage>
</organism>
<evidence type="ECO:0000313" key="3">
    <source>
        <dbReference type="Proteomes" id="UP000190625"/>
    </source>
</evidence>
<feature type="domain" description="SipL SPOCS" evidence="1">
    <location>
        <begin position="42"/>
        <end position="108"/>
    </location>
</feature>
<sequence length="181" mass="20027">MYTSHLKNLRVIGEEIMQIVEGARVDLTAVTPGNVEAVAIADVLLEVDNVTEHIFRNKVVKQGDLIVNIIFKGSDGVMYHATVALPFEEEVEIGGIVPGIKINGQVRVPVQDAEDTTLDIQNYILELDADATPMDMDCDGLFDTVHVKALARILVKVSRWEQMDVFVNGRDGVFRFSGRDC</sequence>
<evidence type="ECO:0000259" key="1">
    <source>
        <dbReference type="Pfam" id="PF12673"/>
    </source>
</evidence>
<name>A0A1T4N6Y1_9FIRM</name>
<keyword evidence="3" id="KW-1185">Reference proteome</keyword>
<accession>A0A1T4N6Y1</accession>
<proteinExistence type="predicted"/>
<gene>
    <name evidence="2" type="ORF">SAMN02745118_01718</name>
</gene>
<reference evidence="3" key="1">
    <citation type="submission" date="2017-02" db="EMBL/GenBank/DDBJ databases">
        <authorList>
            <person name="Varghese N."/>
            <person name="Submissions S."/>
        </authorList>
    </citation>
    <scope>NUCLEOTIDE SEQUENCE [LARGE SCALE GENOMIC DNA]</scope>
    <source>
        <strain evidence="3">ATCC BAA-73</strain>
    </source>
</reference>
<dbReference type="RefSeq" id="WP_078810182.1">
    <property type="nucleotide sequence ID" value="NZ_FUWM01000013.1"/>
</dbReference>
<dbReference type="Pfam" id="PF12673">
    <property type="entry name" value="SipL"/>
    <property type="match status" value="1"/>
</dbReference>
<dbReference type="AlphaFoldDB" id="A0A1T4N6Y1"/>
<dbReference type="OrthoDB" id="2126204at2"/>
<dbReference type="InterPro" id="IPR024300">
    <property type="entry name" value="SipL_SPOCS_dom"/>
</dbReference>